<dbReference type="Pfam" id="PF01522">
    <property type="entry name" value="Polysacc_deac_1"/>
    <property type="match status" value="1"/>
</dbReference>
<keyword evidence="3" id="KW-1185">Reference proteome</keyword>
<dbReference type="RefSeq" id="WP_026611419.1">
    <property type="nucleotide sequence ID" value="NZ_OX458333.1"/>
</dbReference>
<dbReference type="InterPro" id="IPR011330">
    <property type="entry name" value="Glyco_hydro/deAcase_b/a-brl"/>
</dbReference>
<dbReference type="EC" id="3.5.1.104" evidence="2"/>
<protein>
    <submittedName>
        <fullName evidence="2">Peptidoglycan-N-acetylglucosamine deacetylase</fullName>
        <ecNumber evidence="2">3.5.1.104</ecNumber>
    </submittedName>
</protein>
<evidence type="ECO:0000259" key="1">
    <source>
        <dbReference type="PROSITE" id="PS51677"/>
    </source>
</evidence>
<dbReference type="PROSITE" id="PS51677">
    <property type="entry name" value="NODB"/>
    <property type="match status" value="1"/>
</dbReference>
<dbReference type="PANTHER" id="PTHR10587">
    <property type="entry name" value="GLYCOSYL TRANSFERASE-RELATED"/>
    <property type="match status" value="1"/>
</dbReference>
<evidence type="ECO:0000313" key="2">
    <source>
        <dbReference type="EMBL" id="CAI8861891.1"/>
    </source>
</evidence>
<dbReference type="Gene3D" id="3.20.20.370">
    <property type="entry name" value="Glycoside hydrolase/deacetylase"/>
    <property type="match status" value="1"/>
</dbReference>
<dbReference type="Proteomes" id="UP001162030">
    <property type="component" value="Chromosome"/>
</dbReference>
<dbReference type="SUPFAM" id="SSF88713">
    <property type="entry name" value="Glycoside hydrolase/deacetylase"/>
    <property type="match status" value="1"/>
</dbReference>
<name>A0ABM9I358_9GAMM</name>
<dbReference type="GO" id="GO:0016787">
    <property type="term" value="F:hydrolase activity"/>
    <property type="evidence" value="ECO:0007669"/>
    <property type="project" value="UniProtKB-KW"/>
</dbReference>
<reference evidence="2 3" key="1">
    <citation type="submission" date="2023-03" db="EMBL/GenBank/DDBJ databases">
        <authorList>
            <person name="Pearce D."/>
        </authorList>
    </citation>
    <scope>NUCLEOTIDE SEQUENCE [LARGE SCALE GENOMIC DNA]</scope>
    <source>
        <strain evidence="2">Msz</strain>
    </source>
</reference>
<gene>
    <name evidence="2" type="ORF">MSZNOR_2710</name>
</gene>
<accession>A0ABM9I358</accession>
<sequence>MQFIHHWLPSPFLRYSAAFQVIGGSAALLAPEGSTLLIGALAANHAIVFGASVWPTSPLLGPNLTRLSTERAERNEIALTFDDGPDIETTPRVLDLLDRHRAKASFFCIAARAEKHPELIREIVSRGHRIENHTYRHAHTFALSSFGQFKAEIARAQVVLTALAGVPPRFFRAPVGMRNPWLQPVLCDLGLTLVSWTRRGYDAVSGDPRKIVGRLSRNLRRGDILLLHDGSSARDRNGRPVVLEALPRLLDEIARMNFTPVSL</sequence>
<organism evidence="2 3">
    <name type="scientific">Methylocaldum szegediense</name>
    <dbReference type="NCBI Taxonomy" id="73780"/>
    <lineage>
        <taxon>Bacteria</taxon>
        <taxon>Pseudomonadati</taxon>
        <taxon>Pseudomonadota</taxon>
        <taxon>Gammaproteobacteria</taxon>
        <taxon>Methylococcales</taxon>
        <taxon>Methylococcaceae</taxon>
        <taxon>Methylocaldum</taxon>
    </lineage>
</organism>
<keyword evidence="2" id="KW-0378">Hydrolase</keyword>
<dbReference type="CDD" id="cd10917">
    <property type="entry name" value="CE4_NodB_like_6s_7s"/>
    <property type="match status" value="1"/>
</dbReference>
<dbReference type="InterPro" id="IPR002509">
    <property type="entry name" value="NODB_dom"/>
</dbReference>
<evidence type="ECO:0000313" key="3">
    <source>
        <dbReference type="Proteomes" id="UP001162030"/>
    </source>
</evidence>
<dbReference type="InterPro" id="IPR050248">
    <property type="entry name" value="Polysacc_deacetylase_ArnD"/>
</dbReference>
<proteinExistence type="predicted"/>
<feature type="domain" description="NodB homology" evidence="1">
    <location>
        <begin position="75"/>
        <end position="261"/>
    </location>
</feature>
<dbReference type="PANTHER" id="PTHR10587:SF137">
    <property type="entry name" value="4-DEOXY-4-FORMAMIDO-L-ARABINOSE-PHOSPHOUNDECAPRENOL DEFORMYLASE ARND-RELATED"/>
    <property type="match status" value="1"/>
</dbReference>
<dbReference type="EMBL" id="OX458333">
    <property type="protein sequence ID" value="CAI8861891.1"/>
    <property type="molecule type" value="Genomic_DNA"/>
</dbReference>